<dbReference type="PANTHER" id="PTHR46390">
    <property type="entry name" value="MANNOSE-1-PHOSPHATE GUANYLYLTRANSFERASE"/>
    <property type="match status" value="1"/>
</dbReference>
<dbReference type="EMBL" id="CP027059">
    <property type="protein sequence ID" value="UQZ86259.1"/>
    <property type="molecule type" value="Genomic_DNA"/>
</dbReference>
<dbReference type="InterPro" id="IPR049577">
    <property type="entry name" value="GMPP_N"/>
</dbReference>
<dbReference type="InterPro" id="IPR029044">
    <property type="entry name" value="Nucleotide-diphossugar_trans"/>
</dbReference>
<evidence type="ECO:0000313" key="3">
    <source>
        <dbReference type="Proteomes" id="UP001057134"/>
    </source>
</evidence>
<dbReference type="SUPFAM" id="SSF53448">
    <property type="entry name" value="Nucleotide-diphospho-sugar transferases"/>
    <property type="match status" value="1"/>
</dbReference>
<dbReference type="Proteomes" id="UP001057134">
    <property type="component" value="Chromosome"/>
</dbReference>
<dbReference type="InterPro" id="IPR051161">
    <property type="entry name" value="Mannose-6P_isomerase_type2"/>
</dbReference>
<dbReference type="Gene3D" id="3.90.550.10">
    <property type="entry name" value="Spore Coat Polysaccharide Biosynthesis Protein SpsA, Chain A"/>
    <property type="match status" value="1"/>
</dbReference>
<dbReference type="CDD" id="cd02509">
    <property type="entry name" value="GDP-M1P_Guanylyltransferase"/>
    <property type="match status" value="1"/>
</dbReference>
<accession>A0ABY4RUG1</accession>
<gene>
    <name evidence="2" type="primary">algA_3</name>
    <name evidence="2" type="ORF">SK3146_05552</name>
</gene>
<name>A0ABY4RUG1_9BACL</name>
<dbReference type="Pfam" id="PF00483">
    <property type="entry name" value="NTP_transferase"/>
    <property type="match status" value="1"/>
</dbReference>
<feature type="domain" description="Nucleotidyl transferase" evidence="1">
    <location>
        <begin position="3"/>
        <end position="272"/>
    </location>
</feature>
<protein>
    <submittedName>
        <fullName evidence="2">Alginate biosynthesis protein AlgA</fullName>
    </submittedName>
</protein>
<proteinExistence type="predicted"/>
<sequence length="340" mass="37218">MKIVIMAGGKGTRIWPRSADDLPKQFLPFLSEQSLIQETVDRFRGFVPSSRLFIALPQRYLPIARQQLPDIPPHMLIVEPEQKDTAACVALAAFRFLQAGDDEPVAFIPSDQYVGDKEVLLTSLTAAEKTALTLDAIVTLGIMPTRPDTSYGYLLTSAAAAADAVPAETRQVARFVEKPSAERARELISDPNVYWNSGIIVARPATLRRSIELHEPAIWDCLTRHPHDPAAAYAGMPKLSIDHAVMERAEKIYCIPVECGWDDVGSWTSLPRHTALDNDGNAIRGDAELIRSAGNIVYVEGGPALIIGVNDLIVASTSSGLLICPKSEEPRLKSWLSSRK</sequence>
<evidence type="ECO:0000313" key="2">
    <source>
        <dbReference type="EMBL" id="UQZ86259.1"/>
    </source>
</evidence>
<keyword evidence="3" id="KW-1185">Reference proteome</keyword>
<evidence type="ECO:0000259" key="1">
    <source>
        <dbReference type="Pfam" id="PF00483"/>
    </source>
</evidence>
<organism evidence="2 3">
    <name type="scientific">Paenibacillus konkukensis</name>
    <dbReference type="NCBI Taxonomy" id="2020716"/>
    <lineage>
        <taxon>Bacteria</taxon>
        <taxon>Bacillati</taxon>
        <taxon>Bacillota</taxon>
        <taxon>Bacilli</taxon>
        <taxon>Bacillales</taxon>
        <taxon>Paenibacillaceae</taxon>
        <taxon>Paenibacillus</taxon>
    </lineage>
</organism>
<dbReference type="RefSeq" id="WP_249861812.1">
    <property type="nucleotide sequence ID" value="NZ_CP027059.1"/>
</dbReference>
<dbReference type="InterPro" id="IPR005835">
    <property type="entry name" value="NTP_transferase_dom"/>
</dbReference>
<dbReference type="PANTHER" id="PTHR46390:SF1">
    <property type="entry name" value="MANNOSE-1-PHOSPHATE GUANYLYLTRANSFERASE"/>
    <property type="match status" value="1"/>
</dbReference>
<reference evidence="2" key="2">
    <citation type="journal article" date="2021" name="J Anim Sci Technol">
        <title>Complete genome sequence of Paenibacillus konkukensis sp. nov. SK3146 as a potential probiotic strain.</title>
        <authorList>
            <person name="Jung H.I."/>
            <person name="Park S."/>
            <person name="Niu K.M."/>
            <person name="Lee S.W."/>
            <person name="Kothari D."/>
            <person name="Yi K.J."/>
            <person name="Kim S.K."/>
        </authorList>
    </citation>
    <scope>NUCLEOTIDE SEQUENCE</scope>
    <source>
        <strain evidence="2">SK3146</strain>
    </source>
</reference>
<dbReference type="SUPFAM" id="SSF159283">
    <property type="entry name" value="Guanosine diphospho-D-mannose pyrophosphorylase/mannose-6-phosphate isomerase linker domain"/>
    <property type="match status" value="1"/>
</dbReference>
<reference evidence="2" key="1">
    <citation type="submission" date="2018-02" db="EMBL/GenBank/DDBJ databases">
        <authorList>
            <person name="Kim S.-K."/>
            <person name="Jung H.-I."/>
            <person name="Lee S.-W."/>
        </authorList>
    </citation>
    <scope>NUCLEOTIDE SEQUENCE</scope>
    <source>
        <strain evidence="2">SK3146</strain>
    </source>
</reference>